<protein>
    <submittedName>
        <fullName evidence="1">Uncharacterized protein</fullName>
    </submittedName>
</protein>
<gene>
    <name evidence="1" type="ORF">F2Q68_00004966</name>
</gene>
<evidence type="ECO:0000313" key="2">
    <source>
        <dbReference type="Proteomes" id="UP000712281"/>
    </source>
</evidence>
<evidence type="ECO:0000313" key="1">
    <source>
        <dbReference type="EMBL" id="KAF2581160.1"/>
    </source>
</evidence>
<name>A0A3N6QW62_BRACR</name>
<dbReference type="EMBL" id="QGKW02001660">
    <property type="protein sequence ID" value="KAF2581160.1"/>
    <property type="molecule type" value="Genomic_DNA"/>
</dbReference>
<sequence>MDGDLPTIRLSSSFDTRYSFGLAFQFHWFEVNQLSVADVIPVLLKSGQSASREEAVGLSIDGAPLVSIEGDA</sequence>
<reference evidence="1" key="1">
    <citation type="submission" date="2019-12" db="EMBL/GenBank/DDBJ databases">
        <title>Genome sequencing and annotation of Brassica cretica.</title>
        <authorList>
            <person name="Studholme D.J."/>
            <person name="Sarris P.F."/>
        </authorList>
    </citation>
    <scope>NUCLEOTIDE SEQUENCE</scope>
    <source>
        <strain evidence="1">PFS-001/15</strain>
        <tissue evidence="1">Leaf</tissue>
    </source>
</reference>
<organism evidence="1 2">
    <name type="scientific">Brassica cretica</name>
    <name type="common">Mustard</name>
    <dbReference type="NCBI Taxonomy" id="69181"/>
    <lineage>
        <taxon>Eukaryota</taxon>
        <taxon>Viridiplantae</taxon>
        <taxon>Streptophyta</taxon>
        <taxon>Embryophyta</taxon>
        <taxon>Tracheophyta</taxon>
        <taxon>Spermatophyta</taxon>
        <taxon>Magnoliopsida</taxon>
        <taxon>eudicotyledons</taxon>
        <taxon>Gunneridae</taxon>
        <taxon>Pentapetalae</taxon>
        <taxon>rosids</taxon>
        <taxon>malvids</taxon>
        <taxon>Brassicales</taxon>
        <taxon>Brassicaceae</taxon>
        <taxon>Brassiceae</taxon>
        <taxon>Brassica</taxon>
    </lineage>
</organism>
<accession>A0A3N6QW62</accession>
<dbReference type="Proteomes" id="UP000712281">
    <property type="component" value="Unassembled WGS sequence"/>
</dbReference>
<dbReference type="AlphaFoldDB" id="A0A3N6QW62"/>
<comment type="caution">
    <text evidence="1">The sequence shown here is derived from an EMBL/GenBank/DDBJ whole genome shotgun (WGS) entry which is preliminary data.</text>
</comment>
<proteinExistence type="predicted"/>